<protein>
    <submittedName>
        <fullName evidence="1">Uncharacterized protein</fullName>
    </submittedName>
</protein>
<accession>A0A0E9VAD2</accession>
<evidence type="ECO:0000313" key="1">
    <source>
        <dbReference type="EMBL" id="JAH74997.1"/>
    </source>
</evidence>
<dbReference type="AlphaFoldDB" id="A0A0E9VAD2"/>
<sequence length="26" mass="3192">MKFMLDRQFVNSQHLSHNSNLKKKIF</sequence>
<name>A0A0E9VAD2_ANGAN</name>
<dbReference type="EMBL" id="GBXM01033580">
    <property type="protein sequence ID" value="JAH74997.1"/>
    <property type="molecule type" value="Transcribed_RNA"/>
</dbReference>
<reference evidence="1" key="2">
    <citation type="journal article" date="2015" name="Fish Shellfish Immunol.">
        <title>Early steps in the European eel (Anguilla anguilla)-Vibrio vulnificus interaction in the gills: Role of the RtxA13 toxin.</title>
        <authorList>
            <person name="Callol A."/>
            <person name="Pajuelo D."/>
            <person name="Ebbesson L."/>
            <person name="Teles M."/>
            <person name="MacKenzie S."/>
            <person name="Amaro C."/>
        </authorList>
    </citation>
    <scope>NUCLEOTIDE SEQUENCE</scope>
</reference>
<organism evidence="1">
    <name type="scientific">Anguilla anguilla</name>
    <name type="common">European freshwater eel</name>
    <name type="synonym">Muraena anguilla</name>
    <dbReference type="NCBI Taxonomy" id="7936"/>
    <lineage>
        <taxon>Eukaryota</taxon>
        <taxon>Metazoa</taxon>
        <taxon>Chordata</taxon>
        <taxon>Craniata</taxon>
        <taxon>Vertebrata</taxon>
        <taxon>Euteleostomi</taxon>
        <taxon>Actinopterygii</taxon>
        <taxon>Neopterygii</taxon>
        <taxon>Teleostei</taxon>
        <taxon>Anguilliformes</taxon>
        <taxon>Anguillidae</taxon>
        <taxon>Anguilla</taxon>
    </lineage>
</organism>
<reference evidence="1" key="1">
    <citation type="submission" date="2014-11" db="EMBL/GenBank/DDBJ databases">
        <authorList>
            <person name="Amaro Gonzalez C."/>
        </authorList>
    </citation>
    <scope>NUCLEOTIDE SEQUENCE</scope>
</reference>
<proteinExistence type="predicted"/>